<dbReference type="EMBL" id="JAEDAF010000001">
    <property type="protein sequence ID" value="MBH8578852.1"/>
    <property type="molecule type" value="Genomic_DNA"/>
</dbReference>
<dbReference type="GO" id="GO:0005886">
    <property type="term" value="C:plasma membrane"/>
    <property type="evidence" value="ECO:0007669"/>
    <property type="project" value="UniProtKB-SubCell"/>
</dbReference>
<dbReference type="AlphaFoldDB" id="A0ABD4KWQ6"/>
<evidence type="ECO:0000313" key="3">
    <source>
        <dbReference type="EMBL" id="MBH8578852.1"/>
    </source>
</evidence>
<dbReference type="Proteomes" id="UP000651738">
    <property type="component" value="Unassembled WGS sequence"/>
</dbReference>
<dbReference type="Pfam" id="PF01809">
    <property type="entry name" value="YidD"/>
    <property type="match status" value="1"/>
</dbReference>
<proteinExistence type="inferred from homology"/>
<feature type="transmembrane region" description="Helical" evidence="2">
    <location>
        <begin position="21"/>
        <end position="44"/>
    </location>
</feature>
<keyword evidence="2" id="KW-1133">Transmembrane helix</keyword>
<sequence length="126" mass="13884">MARARPSLRHLAGGLAVLRRGLVASLSRLLAALMIGLVRVYQWGISPLLGPRCRYWPSCSHYTVEALRVHGPLKGGWLAARRILRCHPGADGGIDPVPGGPSEALCREDPELDEHFRPRHDACRDH</sequence>
<gene>
    <name evidence="3" type="primary">yidD</name>
    <name evidence="3" type="ORF">I7V36_01990</name>
</gene>
<dbReference type="NCBIfam" id="TIGR00278">
    <property type="entry name" value="membrane protein insertion efficiency factor YidD"/>
    <property type="match status" value="1"/>
</dbReference>
<dbReference type="HAMAP" id="MF_00386">
    <property type="entry name" value="UPF0161_YidD"/>
    <property type="match status" value="1"/>
</dbReference>
<comment type="caution">
    <text evidence="3">The sequence shown here is derived from an EMBL/GenBank/DDBJ whole genome shotgun (WGS) entry which is preliminary data.</text>
</comment>
<dbReference type="SMART" id="SM01234">
    <property type="entry name" value="Haemolytic"/>
    <property type="match status" value="1"/>
</dbReference>
<evidence type="ECO:0000256" key="2">
    <source>
        <dbReference type="SAM" id="Phobius"/>
    </source>
</evidence>
<evidence type="ECO:0000313" key="4">
    <source>
        <dbReference type="Proteomes" id="UP000651738"/>
    </source>
</evidence>
<comment type="subcellular location">
    <subcellularLocation>
        <location evidence="1">Cell membrane</location>
        <topology evidence="1">Peripheral membrane protein</topology>
        <orientation evidence="1">Cytoplasmic side</orientation>
    </subcellularLocation>
</comment>
<protein>
    <recommendedName>
        <fullName evidence="1">Putative membrane protein insertion efficiency factor</fullName>
    </recommendedName>
</protein>
<dbReference type="InterPro" id="IPR002696">
    <property type="entry name" value="Membr_insert_effic_factor_YidD"/>
</dbReference>
<name>A0ABD4KWQ6_9GAMM</name>
<evidence type="ECO:0000256" key="1">
    <source>
        <dbReference type="HAMAP-Rule" id="MF_00386"/>
    </source>
</evidence>
<dbReference type="PANTHER" id="PTHR33383">
    <property type="entry name" value="MEMBRANE PROTEIN INSERTION EFFICIENCY FACTOR-RELATED"/>
    <property type="match status" value="1"/>
</dbReference>
<keyword evidence="1 2" id="KW-0472">Membrane</keyword>
<comment type="similarity">
    <text evidence="1">Belongs to the UPF0161 family.</text>
</comment>
<keyword evidence="1" id="KW-1003">Cell membrane</keyword>
<reference evidence="3 4" key="1">
    <citation type="submission" date="2020-12" db="EMBL/GenBank/DDBJ databases">
        <title>Draft genome sequence of Halomonas pacifica strain CARE-V15.</title>
        <authorList>
            <person name="Vignesh N."/>
            <person name="Thabitha A."/>
            <person name="Saravanan R."/>
            <person name="Manigandan V."/>
        </authorList>
    </citation>
    <scope>NUCLEOTIDE SEQUENCE [LARGE SCALE GENOMIC DNA]</scope>
    <source>
        <strain evidence="3 4">CARE-V15</strain>
    </source>
</reference>
<dbReference type="PANTHER" id="PTHR33383:SF1">
    <property type="entry name" value="MEMBRANE PROTEIN INSERTION EFFICIENCY FACTOR-RELATED"/>
    <property type="match status" value="1"/>
</dbReference>
<comment type="function">
    <text evidence="1">Could be involved in insertion of integral membrane proteins into the membrane.</text>
</comment>
<accession>A0ABD4KWQ6</accession>
<keyword evidence="2" id="KW-0812">Transmembrane</keyword>
<organism evidence="3 4">
    <name type="scientific">Bisbaumannia pacifica</name>
    <dbReference type="NCBI Taxonomy" id="77098"/>
    <lineage>
        <taxon>Bacteria</taxon>
        <taxon>Pseudomonadati</taxon>
        <taxon>Pseudomonadota</taxon>
        <taxon>Gammaproteobacteria</taxon>
        <taxon>Oceanospirillales</taxon>
        <taxon>Halomonadaceae</taxon>
        <taxon>Bisbaumannia</taxon>
    </lineage>
</organism>